<reference evidence="2" key="1">
    <citation type="submission" date="2021-01" db="EMBL/GenBank/DDBJ databases">
        <title>Caligus Genome Assembly.</title>
        <authorList>
            <person name="Gallardo-Escarate C."/>
        </authorList>
    </citation>
    <scope>NUCLEOTIDE SEQUENCE [LARGE SCALE GENOMIC DNA]</scope>
</reference>
<dbReference type="Proteomes" id="UP000595437">
    <property type="component" value="Chromosome 4"/>
</dbReference>
<feature type="non-terminal residue" evidence="1">
    <location>
        <position position="1"/>
    </location>
</feature>
<evidence type="ECO:0000313" key="2">
    <source>
        <dbReference type="Proteomes" id="UP000595437"/>
    </source>
</evidence>
<protein>
    <submittedName>
        <fullName evidence="1">Uncharacterized protein</fullName>
    </submittedName>
</protein>
<dbReference type="OrthoDB" id="9981685at2759"/>
<gene>
    <name evidence="1" type="ORF">FKW44_005783</name>
</gene>
<accession>A0A7T8KCH5</accession>
<proteinExistence type="predicted"/>
<keyword evidence="2" id="KW-1185">Reference proteome</keyword>
<dbReference type="EMBL" id="CP045893">
    <property type="protein sequence ID" value="QQP53334.1"/>
    <property type="molecule type" value="Genomic_DNA"/>
</dbReference>
<dbReference type="GO" id="GO:0003676">
    <property type="term" value="F:nucleic acid binding"/>
    <property type="evidence" value="ECO:0007669"/>
    <property type="project" value="InterPro"/>
</dbReference>
<dbReference type="AlphaFoldDB" id="A0A7T8KCH5"/>
<dbReference type="Gene3D" id="3.30.420.10">
    <property type="entry name" value="Ribonuclease H-like superfamily/Ribonuclease H"/>
    <property type="match status" value="1"/>
</dbReference>
<name>A0A7T8KCH5_CALRO</name>
<sequence>CQEFCAIKMTNFRSEEMWLSSFTDLNPLNYAVWGTLKKVTNKTSHQNVDSLKKTSIMAVWDKLSEGFIINSCKTLTS</sequence>
<evidence type="ECO:0000313" key="1">
    <source>
        <dbReference type="EMBL" id="QQP53334.1"/>
    </source>
</evidence>
<organism evidence="1 2">
    <name type="scientific">Caligus rogercresseyi</name>
    <name type="common">Sea louse</name>
    <dbReference type="NCBI Taxonomy" id="217165"/>
    <lineage>
        <taxon>Eukaryota</taxon>
        <taxon>Metazoa</taxon>
        <taxon>Ecdysozoa</taxon>
        <taxon>Arthropoda</taxon>
        <taxon>Crustacea</taxon>
        <taxon>Multicrustacea</taxon>
        <taxon>Hexanauplia</taxon>
        <taxon>Copepoda</taxon>
        <taxon>Siphonostomatoida</taxon>
        <taxon>Caligidae</taxon>
        <taxon>Caligus</taxon>
    </lineage>
</organism>
<dbReference type="InterPro" id="IPR036397">
    <property type="entry name" value="RNaseH_sf"/>
</dbReference>
<feature type="non-terminal residue" evidence="1">
    <location>
        <position position="77"/>
    </location>
</feature>